<protein>
    <recommendedName>
        <fullName evidence="1">HNH nuclease domain-containing protein</fullName>
    </recommendedName>
</protein>
<dbReference type="OrthoDB" id="5416097at2759"/>
<accession>A0A0F8U5D3</accession>
<organism evidence="2 3">
    <name type="scientific">Aspergillus rambellii</name>
    <dbReference type="NCBI Taxonomy" id="308745"/>
    <lineage>
        <taxon>Eukaryota</taxon>
        <taxon>Fungi</taxon>
        <taxon>Dikarya</taxon>
        <taxon>Ascomycota</taxon>
        <taxon>Pezizomycotina</taxon>
        <taxon>Eurotiomycetes</taxon>
        <taxon>Eurotiomycetidae</taxon>
        <taxon>Eurotiales</taxon>
        <taxon>Aspergillaceae</taxon>
        <taxon>Aspergillus</taxon>
        <taxon>Aspergillus subgen. Nidulantes</taxon>
    </lineage>
</organism>
<evidence type="ECO:0000259" key="1">
    <source>
        <dbReference type="Pfam" id="PF13391"/>
    </source>
</evidence>
<proteinExistence type="predicted"/>
<keyword evidence="3" id="KW-1185">Reference proteome</keyword>
<evidence type="ECO:0000313" key="2">
    <source>
        <dbReference type="EMBL" id="KKK14944.1"/>
    </source>
</evidence>
<evidence type="ECO:0000313" key="3">
    <source>
        <dbReference type="Proteomes" id="UP000034291"/>
    </source>
</evidence>
<dbReference type="AlphaFoldDB" id="A0A0F8U5D3"/>
<dbReference type="Proteomes" id="UP000034291">
    <property type="component" value="Unassembled WGS sequence"/>
</dbReference>
<dbReference type="InterPro" id="IPR003615">
    <property type="entry name" value="HNH_nuc"/>
</dbReference>
<dbReference type="Pfam" id="PF13391">
    <property type="entry name" value="HNH_2"/>
    <property type="match status" value="1"/>
</dbReference>
<comment type="caution">
    <text evidence="2">The sequence shown here is derived from an EMBL/GenBank/DDBJ whole genome shotgun (WGS) entry which is preliminary data.</text>
</comment>
<sequence>MGPEGTEVPQNLLCLSTIVHDLWGLARLAFEPVETSDDKTSLTMRFWWLPLRTFSIQAYPIQYVFLLLAIKVIEWYHGFCDTDDEGNNIWDECVRVPPSLPADLKASPRNTKFLDCETDEPIYSGQLVAMTIGDPEAMPLLDMYNVFQF</sequence>
<dbReference type="EMBL" id="JZBS01003437">
    <property type="protein sequence ID" value="KKK14944.1"/>
    <property type="molecule type" value="Genomic_DNA"/>
</dbReference>
<name>A0A0F8U5D3_9EURO</name>
<gene>
    <name evidence="2" type="ORF">ARAM_002592</name>
</gene>
<feature type="domain" description="HNH nuclease" evidence="1">
    <location>
        <begin position="2"/>
        <end position="31"/>
    </location>
</feature>
<reference evidence="2 3" key="1">
    <citation type="submission" date="2015-02" db="EMBL/GenBank/DDBJ databases">
        <title>Draft Genome Sequences of Two Closely-Related Aflatoxigenic Aspergillus Species Obtained from the Cote d'Ivoire.</title>
        <authorList>
            <person name="Moore G.G."/>
            <person name="Beltz S.B."/>
            <person name="Mack B.M."/>
        </authorList>
    </citation>
    <scope>NUCLEOTIDE SEQUENCE [LARGE SCALE GENOMIC DNA]</scope>
    <source>
        <strain evidence="2 3">SRRC1468</strain>
    </source>
</reference>